<dbReference type="InterPro" id="IPR020613">
    <property type="entry name" value="Thiolase_CS"/>
</dbReference>
<evidence type="ECO:0000259" key="8">
    <source>
        <dbReference type="Pfam" id="PF00108"/>
    </source>
</evidence>
<feature type="domain" description="Thiolase C-terminal" evidence="9">
    <location>
        <begin position="271"/>
        <end position="400"/>
    </location>
</feature>
<dbReference type="EC" id="2.3.1.9" evidence="2"/>
<dbReference type="AlphaFoldDB" id="A0A1M4Z3V7"/>
<dbReference type="SUPFAM" id="SSF53901">
    <property type="entry name" value="Thiolase-like"/>
    <property type="match status" value="2"/>
</dbReference>
<dbReference type="InterPro" id="IPR020616">
    <property type="entry name" value="Thiolase_N"/>
</dbReference>
<gene>
    <name evidence="10" type="ORF">SAMN02745249_01865</name>
</gene>
<evidence type="ECO:0000256" key="5">
    <source>
        <dbReference type="ARBA" id="ARBA00030755"/>
    </source>
</evidence>
<dbReference type="PIRSF" id="PIRSF000429">
    <property type="entry name" value="Ac-CoA_Ac_transf"/>
    <property type="match status" value="1"/>
</dbReference>
<feature type="active site" description="Proton acceptor" evidence="6">
    <location>
        <position position="387"/>
    </location>
</feature>
<evidence type="ECO:0000256" key="6">
    <source>
        <dbReference type="PIRSR" id="PIRSR000429-1"/>
    </source>
</evidence>
<keyword evidence="11" id="KW-1185">Reference proteome</keyword>
<evidence type="ECO:0000256" key="2">
    <source>
        <dbReference type="ARBA" id="ARBA00012705"/>
    </source>
</evidence>
<dbReference type="PANTHER" id="PTHR18919:SF107">
    <property type="entry name" value="ACETYL-COA ACETYLTRANSFERASE, CYTOSOLIC"/>
    <property type="match status" value="1"/>
</dbReference>
<dbReference type="CDD" id="cd00751">
    <property type="entry name" value="thiolase"/>
    <property type="match status" value="1"/>
</dbReference>
<accession>A0A1M4Z3V7</accession>
<keyword evidence="4 7" id="KW-0012">Acyltransferase</keyword>
<dbReference type="Pfam" id="PF00108">
    <property type="entry name" value="Thiolase_N"/>
    <property type="match status" value="1"/>
</dbReference>
<dbReference type="InterPro" id="IPR020610">
    <property type="entry name" value="Thiolase_AS"/>
</dbReference>
<dbReference type="InterPro" id="IPR020615">
    <property type="entry name" value="Thiolase_acyl_enz_int_AS"/>
</dbReference>
<dbReference type="Pfam" id="PF02803">
    <property type="entry name" value="Thiolase_C"/>
    <property type="match status" value="1"/>
</dbReference>
<dbReference type="PROSITE" id="PS00099">
    <property type="entry name" value="THIOLASE_3"/>
    <property type="match status" value="1"/>
</dbReference>
<proteinExistence type="inferred from homology"/>
<dbReference type="GO" id="GO:0003985">
    <property type="term" value="F:acetyl-CoA C-acetyltransferase activity"/>
    <property type="evidence" value="ECO:0007669"/>
    <property type="project" value="UniProtKB-EC"/>
</dbReference>
<organism evidence="10 11">
    <name type="scientific">Atopostipes suicloacalis DSM 15692</name>
    <dbReference type="NCBI Taxonomy" id="1121025"/>
    <lineage>
        <taxon>Bacteria</taxon>
        <taxon>Bacillati</taxon>
        <taxon>Bacillota</taxon>
        <taxon>Bacilli</taxon>
        <taxon>Lactobacillales</taxon>
        <taxon>Carnobacteriaceae</taxon>
        <taxon>Atopostipes</taxon>
    </lineage>
</organism>
<dbReference type="NCBIfam" id="TIGR01930">
    <property type="entry name" value="AcCoA-C-Actrans"/>
    <property type="match status" value="1"/>
</dbReference>
<dbReference type="PROSITE" id="PS00737">
    <property type="entry name" value="THIOLASE_2"/>
    <property type="match status" value="1"/>
</dbReference>
<sequence>MERVFIVGARRTAIGSFLGALSSVSAAELGAVVTKSVLEQAGVSGEAVEEVVFGNALPAGQGQGVARQIAISSGIPASVPASGVNMVCGSGLKSVMNAYVSILVGMNDVMVAGGVESMSQAPHLLPAKLRKGQKMGDFEVEDYMLKDGLTDAFSSKHMGVTAENIAEKYNISREAQDAFAFESQQKAIKAQDAGAFVEEIVPVTVKSRYGEEVVDTDEYINRSTSLEKLAKLRPAFKKEGTVTAGNASGLNDGASAVLIVSESYLKAQDLEPLAEIVSIGQGGVDPDIMGMGPVSAIEESLRRADLSINDLDVIELNEAFAAQSIGVVNVLAENAGIDADEIYEKTNRNGGAIALGHPIGASGNRVLVTLLHLMKKRDSQYGLASLCIGGGMGVSMVLKKPKI</sequence>
<evidence type="ECO:0000256" key="3">
    <source>
        <dbReference type="ARBA" id="ARBA00022679"/>
    </source>
</evidence>
<dbReference type="EMBL" id="FQUF01000034">
    <property type="protein sequence ID" value="SHF12645.1"/>
    <property type="molecule type" value="Genomic_DNA"/>
</dbReference>
<feature type="active site" description="Acyl-thioester intermediate" evidence="6">
    <location>
        <position position="88"/>
    </location>
</feature>
<dbReference type="STRING" id="1121025.SAMN02745249_01865"/>
<dbReference type="InterPro" id="IPR016039">
    <property type="entry name" value="Thiolase-like"/>
</dbReference>
<comment type="similarity">
    <text evidence="1 7">Belongs to the thiolase-like superfamily. Thiolase family.</text>
</comment>
<evidence type="ECO:0000259" key="9">
    <source>
        <dbReference type="Pfam" id="PF02803"/>
    </source>
</evidence>
<reference evidence="10 11" key="1">
    <citation type="submission" date="2016-11" db="EMBL/GenBank/DDBJ databases">
        <authorList>
            <person name="Jaros S."/>
            <person name="Januszkiewicz K."/>
            <person name="Wedrychowicz H."/>
        </authorList>
    </citation>
    <scope>NUCLEOTIDE SEQUENCE [LARGE SCALE GENOMIC DNA]</scope>
    <source>
        <strain evidence="10 11">DSM 15692</strain>
    </source>
</reference>
<evidence type="ECO:0000313" key="10">
    <source>
        <dbReference type="EMBL" id="SHF12645.1"/>
    </source>
</evidence>
<dbReference type="PROSITE" id="PS00098">
    <property type="entry name" value="THIOLASE_1"/>
    <property type="match status" value="1"/>
</dbReference>
<evidence type="ECO:0000256" key="1">
    <source>
        <dbReference type="ARBA" id="ARBA00010982"/>
    </source>
</evidence>
<dbReference type="Gene3D" id="3.40.47.10">
    <property type="match status" value="2"/>
</dbReference>
<evidence type="ECO:0000313" key="11">
    <source>
        <dbReference type="Proteomes" id="UP000184128"/>
    </source>
</evidence>
<dbReference type="InterPro" id="IPR002155">
    <property type="entry name" value="Thiolase"/>
</dbReference>
<dbReference type="FunFam" id="3.40.47.10:FF:000010">
    <property type="entry name" value="Acetyl-CoA acetyltransferase (Thiolase)"/>
    <property type="match status" value="1"/>
</dbReference>
<name>A0A1M4Z3V7_9LACT</name>
<dbReference type="InterPro" id="IPR020617">
    <property type="entry name" value="Thiolase_C"/>
</dbReference>
<dbReference type="RefSeq" id="WP_073298553.1">
    <property type="nucleotide sequence ID" value="NZ_FQUF01000034.1"/>
</dbReference>
<feature type="active site" description="Proton acceptor" evidence="6">
    <location>
        <position position="357"/>
    </location>
</feature>
<keyword evidence="3 7" id="KW-0808">Transferase</keyword>
<dbReference type="Proteomes" id="UP000184128">
    <property type="component" value="Unassembled WGS sequence"/>
</dbReference>
<evidence type="ECO:0000256" key="7">
    <source>
        <dbReference type="RuleBase" id="RU003557"/>
    </source>
</evidence>
<protein>
    <recommendedName>
        <fullName evidence="2">acetyl-CoA C-acetyltransferase</fullName>
        <ecNumber evidence="2">2.3.1.9</ecNumber>
    </recommendedName>
    <alternativeName>
        <fullName evidence="5">Acetoacetyl-CoA thiolase</fullName>
    </alternativeName>
</protein>
<evidence type="ECO:0000256" key="4">
    <source>
        <dbReference type="ARBA" id="ARBA00023315"/>
    </source>
</evidence>
<dbReference type="OrthoDB" id="9764892at2"/>
<dbReference type="PANTHER" id="PTHR18919">
    <property type="entry name" value="ACETYL-COA C-ACYLTRANSFERASE"/>
    <property type="match status" value="1"/>
</dbReference>
<feature type="domain" description="Thiolase N-terminal" evidence="8">
    <location>
        <begin position="4"/>
        <end position="263"/>
    </location>
</feature>